<evidence type="ECO:0000313" key="7">
    <source>
        <dbReference type="EMBL" id="HJG87254.1"/>
    </source>
</evidence>
<dbReference type="NCBIfam" id="TIGR00765">
    <property type="entry name" value="yihY_not_rbn"/>
    <property type="match status" value="1"/>
</dbReference>
<keyword evidence="5 6" id="KW-0472">Membrane</keyword>
<reference evidence="7" key="2">
    <citation type="submission" date="2021-09" db="EMBL/GenBank/DDBJ databases">
        <authorList>
            <person name="Gilroy R."/>
        </authorList>
    </citation>
    <scope>NUCLEOTIDE SEQUENCE</scope>
    <source>
        <strain evidence="7">CHK179-5677</strain>
    </source>
</reference>
<evidence type="ECO:0000256" key="1">
    <source>
        <dbReference type="ARBA" id="ARBA00004651"/>
    </source>
</evidence>
<evidence type="ECO:0000313" key="8">
    <source>
        <dbReference type="Proteomes" id="UP000760668"/>
    </source>
</evidence>
<evidence type="ECO:0000256" key="4">
    <source>
        <dbReference type="ARBA" id="ARBA00022989"/>
    </source>
</evidence>
<feature type="transmembrane region" description="Helical" evidence="6">
    <location>
        <begin position="179"/>
        <end position="197"/>
    </location>
</feature>
<dbReference type="EMBL" id="DYUC01000096">
    <property type="protein sequence ID" value="HJG87254.1"/>
    <property type="molecule type" value="Genomic_DNA"/>
</dbReference>
<keyword evidence="2" id="KW-1003">Cell membrane</keyword>
<evidence type="ECO:0000256" key="3">
    <source>
        <dbReference type="ARBA" id="ARBA00022692"/>
    </source>
</evidence>
<evidence type="ECO:0000256" key="6">
    <source>
        <dbReference type="SAM" id="Phobius"/>
    </source>
</evidence>
<dbReference type="RefSeq" id="WP_294536815.1">
    <property type="nucleotide sequence ID" value="NZ_DYUC01000096.1"/>
</dbReference>
<dbReference type="PIRSF" id="PIRSF035875">
    <property type="entry name" value="RNase_BN"/>
    <property type="match status" value="1"/>
</dbReference>
<dbReference type="PANTHER" id="PTHR30213:SF0">
    <property type="entry name" value="UPF0761 MEMBRANE PROTEIN YIHY"/>
    <property type="match status" value="1"/>
</dbReference>
<feature type="transmembrane region" description="Helical" evidence="6">
    <location>
        <begin position="93"/>
        <end position="113"/>
    </location>
</feature>
<evidence type="ECO:0000256" key="2">
    <source>
        <dbReference type="ARBA" id="ARBA00022475"/>
    </source>
</evidence>
<gene>
    <name evidence="7" type="ORF">K8V01_09580</name>
</gene>
<dbReference type="Proteomes" id="UP000760668">
    <property type="component" value="Unassembled WGS sequence"/>
</dbReference>
<feature type="transmembrane region" description="Helical" evidence="6">
    <location>
        <begin position="134"/>
        <end position="159"/>
    </location>
</feature>
<dbReference type="InterPro" id="IPR017039">
    <property type="entry name" value="Virul_fac_BrkB"/>
</dbReference>
<accession>A0A921MMQ6</accession>
<keyword evidence="3 6" id="KW-0812">Transmembrane</keyword>
<sequence length="295" mass="33375">MMRALWESSPVRFIREMVEMYFSKNVSRSAAELAYFLILTIFPVLICVNGFVGLLRLDPVELLSGIEEFLPRGTLDVVGEYVGYISTNQSTGMLVAGLTATLFSASAAFRALMNIMSDIYERKTYTGIFQIIASVLFSVLFLVTIYLSLVVVLTGSWLFTLVEDFFHLDPGALPWDWQWIRFLILFCLVLLFVLLVYRMAAPRGRPRPPLLTGAVLASAALVASSVLFSWFIGMSSRYSLVYGSLTSVVILLLWLYLCGNILILGNVFNCVWYRRKKVRYLQKLKRDAYSPDQLG</sequence>
<feature type="transmembrane region" description="Helical" evidence="6">
    <location>
        <begin position="33"/>
        <end position="55"/>
    </location>
</feature>
<feature type="transmembrane region" description="Helical" evidence="6">
    <location>
        <begin position="253"/>
        <end position="273"/>
    </location>
</feature>
<dbReference type="PANTHER" id="PTHR30213">
    <property type="entry name" value="INNER MEMBRANE PROTEIN YHJD"/>
    <property type="match status" value="1"/>
</dbReference>
<comment type="caution">
    <text evidence="7">The sequence shown here is derived from an EMBL/GenBank/DDBJ whole genome shotgun (WGS) entry which is preliminary data.</text>
</comment>
<dbReference type="AlphaFoldDB" id="A0A921MMQ6"/>
<dbReference type="Pfam" id="PF03631">
    <property type="entry name" value="Virul_fac_BrkB"/>
    <property type="match status" value="1"/>
</dbReference>
<dbReference type="GO" id="GO:0005886">
    <property type="term" value="C:plasma membrane"/>
    <property type="evidence" value="ECO:0007669"/>
    <property type="project" value="UniProtKB-SubCell"/>
</dbReference>
<name>A0A921MMQ6_9FIRM</name>
<feature type="transmembrane region" description="Helical" evidence="6">
    <location>
        <begin position="209"/>
        <end position="233"/>
    </location>
</feature>
<proteinExistence type="predicted"/>
<comment type="subcellular location">
    <subcellularLocation>
        <location evidence="1">Cell membrane</location>
        <topology evidence="1">Multi-pass membrane protein</topology>
    </subcellularLocation>
</comment>
<reference evidence="7" key="1">
    <citation type="journal article" date="2021" name="PeerJ">
        <title>Extensive microbial diversity within the chicken gut microbiome revealed by metagenomics and culture.</title>
        <authorList>
            <person name="Gilroy R."/>
            <person name="Ravi A."/>
            <person name="Getino M."/>
            <person name="Pursley I."/>
            <person name="Horton D.L."/>
            <person name="Alikhan N.F."/>
            <person name="Baker D."/>
            <person name="Gharbi K."/>
            <person name="Hall N."/>
            <person name="Watson M."/>
            <person name="Adriaenssens E.M."/>
            <person name="Foster-Nyarko E."/>
            <person name="Jarju S."/>
            <person name="Secka A."/>
            <person name="Antonio M."/>
            <person name="Oren A."/>
            <person name="Chaudhuri R.R."/>
            <person name="La Ragione R."/>
            <person name="Hildebrand F."/>
            <person name="Pallen M.J."/>
        </authorList>
    </citation>
    <scope>NUCLEOTIDE SEQUENCE</scope>
    <source>
        <strain evidence="7">CHK179-5677</strain>
    </source>
</reference>
<protein>
    <submittedName>
        <fullName evidence="7">YihY/virulence factor BrkB family protein</fullName>
    </submittedName>
</protein>
<organism evidence="7 8">
    <name type="scientific">Pseudoflavonifractor capillosus</name>
    <dbReference type="NCBI Taxonomy" id="106588"/>
    <lineage>
        <taxon>Bacteria</taxon>
        <taxon>Bacillati</taxon>
        <taxon>Bacillota</taxon>
        <taxon>Clostridia</taxon>
        <taxon>Eubacteriales</taxon>
        <taxon>Oscillospiraceae</taxon>
        <taxon>Pseudoflavonifractor</taxon>
    </lineage>
</organism>
<keyword evidence="4 6" id="KW-1133">Transmembrane helix</keyword>
<evidence type="ECO:0000256" key="5">
    <source>
        <dbReference type="ARBA" id="ARBA00023136"/>
    </source>
</evidence>